<feature type="compositionally biased region" description="Basic and acidic residues" evidence="1">
    <location>
        <begin position="1"/>
        <end position="14"/>
    </location>
</feature>
<dbReference type="Proteomes" id="UP000184073">
    <property type="component" value="Unassembled WGS sequence"/>
</dbReference>
<feature type="compositionally biased region" description="Basic and acidic residues" evidence="1">
    <location>
        <begin position="56"/>
        <end position="66"/>
    </location>
</feature>
<feature type="compositionally biased region" description="Basic and acidic residues" evidence="1">
    <location>
        <begin position="153"/>
        <end position="163"/>
    </location>
</feature>
<feature type="region of interest" description="Disordered" evidence="1">
    <location>
        <begin position="1"/>
        <end position="176"/>
    </location>
</feature>
<name>A0A1L9P3U2_ASPVE</name>
<evidence type="ECO:0000313" key="2">
    <source>
        <dbReference type="EMBL" id="OJI96207.1"/>
    </source>
</evidence>
<organism evidence="2 3">
    <name type="scientific">Aspergillus versicolor CBS 583.65</name>
    <dbReference type="NCBI Taxonomy" id="1036611"/>
    <lineage>
        <taxon>Eukaryota</taxon>
        <taxon>Fungi</taxon>
        <taxon>Dikarya</taxon>
        <taxon>Ascomycota</taxon>
        <taxon>Pezizomycotina</taxon>
        <taxon>Eurotiomycetes</taxon>
        <taxon>Eurotiomycetidae</taxon>
        <taxon>Eurotiales</taxon>
        <taxon>Aspergillaceae</taxon>
        <taxon>Aspergillus</taxon>
        <taxon>Aspergillus subgen. Nidulantes</taxon>
    </lineage>
</organism>
<dbReference type="EMBL" id="KV878125">
    <property type="protein sequence ID" value="OJI96207.1"/>
    <property type="molecule type" value="Genomic_DNA"/>
</dbReference>
<reference evidence="3" key="1">
    <citation type="journal article" date="2017" name="Genome Biol.">
        <title>Comparative genomics reveals high biological diversity and specific adaptations in the industrially and medically important fungal genus Aspergillus.</title>
        <authorList>
            <person name="de Vries R.P."/>
            <person name="Riley R."/>
            <person name="Wiebenga A."/>
            <person name="Aguilar-Osorio G."/>
            <person name="Amillis S."/>
            <person name="Uchima C.A."/>
            <person name="Anderluh G."/>
            <person name="Asadollahi M."/>
            <person name="Askin M."/>
            <person name="Barry K."/>
            <person name="Battaglia E."/>
            <person name="Bayram O."/>
            <person name="Benocci T."/>
            <person name="Braus-Stromeyer S.A."/>
            <person name="Caldana C."/>
            <person name="Canovas D."/>
            <person name="Cerqueira G.C."/>
            <person name="Chen F."/>
            <person name="Chen W."/>
            <person name="Choi C."/>
            <person name="Clum A."/>
            <person name="Dos Santos R.A."/>
            <person name="Damasio A.R."/>
            <person name="Diallinas G."/>
            <person name="Emri T."/>
            <person name="Fekete E."/>
            <person name="Flipphi M."/>
            <person name="Freyberg S."/>
            <person name="Gallo A."/>
            <person name="Gournas C."/>
            <person name="Habgood R."/>
            <person name="Hainaut M."/>
            <person name="Harispe M.L."/>
            <person name="Henrissat B."/>
            <person name="Hilden K.S."/>
            <person name="Hope R."/>
            <person name="Hossain A."/>
            <person name="Karabika E."/>
            <person name="Karaffa L."/>
            <person name="Karanyi Z."/>
            <person name="Krasevec N."/>
            <person name="Kuo A."/>
            <person name="Kusch H."/>
            <person name="LaButti K."/>
            <person name="Lagendijk E.L."/>
            <person name="Lapidus A."/>
            <person name="Levasseur A."/>
            <person name="Lindquist E."/>
            <person name="Lipzen A."/>
            <person name="Logrieco A.F."/>
            <person name="MacCabe A."/>
            <person name="Maekelae M.R."/>
            <person name="Malavazi I."/>
            <person name="Melin P."/>
            <person name="Meyer V."/>
            <person name="Mielnichuk N."/>
            <person name="Miskei M."/>
            <person name="Molnar A.P."/>
            <person name="Mule G."/>
            <person name="Ngan C.Y."/>
            <person name="Orejas M."/>
            <person name="Orosz E."/>
            <person name="Ouedraogo J.P."/>
            <person name="Overkamp K.M."/>
            <person name="Park H.-S."/>
            <person name="Perrone G."/>
            <person name="Piumi F."/>
            <person name="Punt P.J."/>
            <person name="Ram A.F."/>
            <person name="Ramon A."/>
            <person name="Rauscher S."/>
            <person name="Record E."/>
            <person name="Riano-Pachon D.M."/>
            <person name="Robert V."/>
            <person name="Roehrig J."/>
            <person name="Ruller R."/>
            <person name="Salamov A."/>
            <person name="Salih N.S."/>
            <person name="Samson R.A."/>
            <person name="Sandor E."/>
            <person name="Sanguinetti M."/>
            <person name="Schuetze T."/>
            <person name="Sepcic K."/>
            <person name="Shelest E."/>
            <person name="Sherlock G."/>
            <person name="Sophianopoulou V."/>
            <person name="Squina F.M."/>
            <person name="Sun H."/>
            <person name="Susca A."/>
            <person name="Todd R.B."/>
            <person name="Tsang A."/>
            <person name="Unkles S.E."/>
            <person name="van de Wiele N."/>
            <person name="van Rossen-Uffink D."/>
            <person name="Oliveira J.V."/>
            <person name="Vesth T.C."/>
            <person name="Visser J."/>
            <person name="Yu J.-H."/>
            <person name="Zhou M."/>
            <person name="Andersen M.R."/>
            <person name="Archer D.B."/>
            <person name="Baker S.E."/>
            <person name="Benoit I."/>
            <person name="Brakhage A.A."/>
            <person name="Braus G.H."/>
            <person name="Fischer R."/>
            <person name="Frisvad J.C."/>
            <person name="Goldman G.H."/>
            <person name="Houbraken J."/>
            <person name="Oakley B."/>
            <person name="Pocsi I."/>
            <person name="Scazzocchio C."/>
            <person name="Seiboth B."/>
            <person name="vanKuyk P.A."/>
            <person name="Wortman J."/>
            <person name="Dyer P.S."/>
            <person name="Grigoriev I.V."/>
        </authorList>
    </citation>
    <scope>NUCLEOTIDE SEQUENCE [LARGE SCALE GENOMIC DNA]</scope>
    <source>
        <strain evidence="3">CBS 583.65</strain>
    </source>
</reference>
<evidence type="ECO:0000313" key="3">
    <source>
        <dbReference type="Proteomes" id="UP000184073"/>
    </source>
</evidence>
<dbReference type="RefSeq" id="XP_040661970.1">
    <property type="nucleotide sequence ID" value="XM_040815930.1"/>
</dbReference>
<feature type="compositionally biased region" description="Polar residues" evidence="1">
    <location>
        <begin position="38"/>
        <end position="54"/>
    </location>
</feature>
<dbReference type="AlphaFoldDB" id="A0A1L9P3U2"/>
<dbReference type="GeneID" id="63731441"/>
<protein>
    <submittedName>
        <fullName evidence="2">Uncharacterized protein</fullName>
    </submittedName>
</protein>
<feature type="compositionally biased region" description="Gly residues" evidence="1">
    <location>
        <begin position="106"/>
        <end position="116"/>
    </location>
</feature>
<keyword evidence="3" id="KW-1185">Reference proteome</keyword>
<evidence type="ECO:0000256" key="1">
    <source>
        <dbReference type="SAM" id="MobiDB-lite"/>
    </source>
</evidence>
<gene>
    <name evidence="2" type="ORF">ASPVEDRAFT_67145</name>
</gene>
<dbReference type="VEuPathDB" id="FungiDB:ASPVEDRAFT_67145"/>
<accession>A0A1L9P3U2</accession>
<proteinExistence type="predicted"/>
<sequence length="176" mass="18722">MIKLPDPKDLRDESPSDADVSYDASSESLLPDEDSKTSHSSQGPAQDLTGTGLTSHLEKAPLKSESHTSPSSFPSVEASQPGSENKKKRKLESEDSEDATKYSEGPGEGPSTGQGGSLARSKTSKGKQKQVDGSDSSHQGAKKKKAASGKPNTENKEDRERRSPSASGAEAWYDWD</sequence>